<reference evidence="8 9" key="1">
    <citation type="journal article" date="2018" name="Genet. Mol. Biol.">
        <title>The genome sequence of Dyella jiangningensis FCAV SCS01 from a lignocellulose-decomposing microbial consortium metagenome reveals potential for biotechnological applications.</title>
        <authorList>
            <person name="Desiderato J.G."/>
            <person name="Alvarenga D.O."/>
            <person name="Constancio M.T.L."/>
            <person name="Alves L.M.C."/>
            <person name="Varani A.M."/>
        </authorList>
    </citation>
    <scope>NUCLEOTIDE SEQUENCE [LARGE SCALE GENOMIC DNA]</scope>
    <source>
        <strain evidence="8 9">FCAV SCS01</strain>
    </source>
</reference>
<accession>A0A328PA45</accession>
<evidence type="ECO:0000256" key="2">
    <source>
        <dbReference type="ARBA" id="ARBA00022475"/>
    </source>
</evidence>
<proteinExistence type="predicted"/>
<feature type="transmembrane region" description="Helical" evidence="6">
    <location>
        <begin position="39"/>
        <end position="60"/>
    </location>
</feature>
<evidence type="ECO:0000313" key="9">
    <source>
        <dbReference type="Proteomes" id="UP000248926"/>
    </source>
</evidence>
<evidence type="ECO:0000256" key="1">
    <source>
        <dbReference type="ARBA" id="ARBA00004651"/>
    </source>
</evidence>
<dbReference type="RefSeq" id="WP_111982662.1">
    <property type="nucleotide sequence ID" value="NZ_NFZS01000001.1"/>
</dbReference>
<feature type="transmembrane region" description="Helical" evidence="6">
    <location>
        <begin position="154"/>
        <end position="180"/>
    </location>
</feature>
<comment type="subcellular location">
    <subcellularLocation>
        <location evidence="1">Cell membrane</location>
        <topology evidence="1">Multi-pass membrane protein</topology>
    </subcellularLocation>
</comment>
<keyword evidence="2" id="KW-1003">Cell membrane</keyword>
<evidence type="ECO:0000313" key="8">
    <source>
        <dbReference type="EMBL" id="RAO78123.1"/>
    </source>
</evidence>
<comment type="caution">
    <text evidence="8">The sequence shown here is derived from an EMBL/GenBank/DDBJ whole genome shotgun (WGS) entry which is preliminary data.</text>
</comment>
<gene>
    <name evidence="8" type="ORF">CA260_09955</name>
</gene>
<keyword evidence="9" id="KW-1185">Reference proteome</keyword>
<evidence type="ECO:0000256" key="5">
    <source>
        <dbReference type="ARBA" id="ARBA00023136"/>
    </source>
</evidence>
<keyword evidence="4 6" id="KW-1133">Transmembrane helix</keyword>
<evidence type="ECO:0000256" key="4">
    <source>
        <dbReference type="ARBA" id="ARBA00022989"/>
    </source>
</evidence>
<evidence type="ECO:0000259" key="7">
    <source>
        <dbReference type="Pfam" id="PF05231"/>
    </source>
</evidence>
<dbReference type="Pfam" id="PF05231">
    <property type="entry name" value="MASE1"/>
    <property type="match status" value="1"/>
</dbReference>
<feature type="transmembrane region" description="Helical" evidence="6">
    <location>
        <begin position="111"/>
        <end position="134"/>
    </location>
</feature>
<keyword evidence="3 6" id="KW-0812">Transmembrane</keyword>
<name>A0A328PA45_9GAMM</name>
<dbReference type="OrthoDB" id="5929525at2"/>
<feature type="domain" description="MASE1" evidence="7">
    <location>
        <begin position="15"/>
        <end position="293"/>
    </location>
</feature>
<dbReference type="EMBL" id="NFZS01000001">
    <property type="protein sequence ID" value="RAO78123.1"/>
    <property type="molecule type" value="Genomic_DNA"/>
</dbReference>
<feature type="transmembrane region" description="Helical" evidence="6">
    <location>
        <begin position="201"/>
        <end position="217"/>
    </location>
</feature>
<dbReference type="InterPro" id="IPR007895">
    <property type="entry name" value="MASE1"/>
</dbReference>
<feature type="transmembrane region" description="Helical" evidence="6">
    <location>
        <begin position="12"/>
        <end position="27"/>
    </location>
</feature>
<sequence length="546" mass="60115">MGEARVLREWSRHLAICVGYALGYVLLRDISVSHWNLPAGLRVACLLLLPYRYWPALFIGELLPVGYHAWDCRDQFGWRWAVLAAVPPILPISLAVAWAKRHARLMLGARQVNMAMLLGVILAGALLTAAGNALTLAATQLPPDSPPITITSQILFGYFLGNYLGAIAVVPTILAIQLAFSRGTRLTPSASRWYGHLTRDCLIGVLLPLFVLVGLVFSSQGDGMQVFRIAMFLPVAWLTSRYGWQGAAIGGTLASFAVTMTSTMVRDPGVIQAQALIAFAVTTLLLLGSRIAHQAHTGDTEQLDTLRGFQLAQQGLYLEELRMRQAADALEHIGQSIRENHNRLLDRLRHVLPANEEHIYSRHVVLAQHEMHRLANALHPRGWRERGVPATLREGPFAQAIHLTGATYQCDLSGRGLSQLAPDVHLTLYRLACEVLVYVLSRAPMQHVHLQLRGGYTSRRRWVVMRLVGELASAEEGGTTPKPENDSWKQAMTLLGASGLGMNTIRDRAHIYGGVVHVRDTQRGLSVTLLLHDSLRSMPIHQGASA</sequence>
<protein>
    <recommendedName>
        <fullName evidence="7">MASE1 domain-containing protein</fullName>
    </recommendedName>
</protein>
<evidence type="ECO:0000256" key="6">
    <source>
        <dbReference type="SAM" id="Phobius"/>
    </source>
</evidence>
<feature type="transmembrane region" description="Helical" evidence="6">
    <location>
        <begin position="80"/>
        <end position="99"/>
    </location>
</feature>
<evidence type="ECO:0000256" key="3">
    <source>
        <dbReference type="ARBA" id="ARBA00022692"/>
    </source>
</evidence>
<organism evidence="8 9">
    <name type="scientific">Dyella jiangningensis</name>
    <dbReference type="NCBI Taxonomy" id="1379159"/>
    <lineage>
        <taxon>Bacteria</taxon>
        <taxon>Pseudomonadati</taxon>
        <taxon>Pseudomonadota</taxon>
        <taxon>Gammaproteobacteria</taxon>
        <taxon>Lysobacterales</taxon>
        <taxon>Rhodanobacteraceae</taxon>
        <taxon>Dyella</taxon>
    </lineage>
</organism>
<dbReference type="Proteomes" id="UP000248926">
    <property type="component" value="Unassembled WGS sequence"/>
</dbReference>
<dbReference type="AlphaFoldDB" id="A0A328PA45"/>
<keyword evidence="5 6" id="KW-0472">Membrane</keyword>
<dbReference type="GO" id="GO:0005886">
    <property type="term" value="C:plasma membrane"/>
    <property type="evidence" value="ECO:0007669"/>
    <property type="project" value="UniProtKB-SubCell"/>
</dbReference>